<dbReference type="GO" id="GO:0016758">
    <property type="term" value="F:hexosyltransferase activity"/>
    <property type="evidence" value="ECO:0007669"/>
    <property type="project" value="InterPro"/>
</dbReference>
<dbReference type="PANTHER" id="PTHR48050">
    <property type="entry name" value="STEROL 3-BETA-GLUCOSYLTRANSFERASE"/>
    <property type="match status" value="1"/>
</dbReference>
<comment type="caution">
    <text evidence="4">The sequence shown here is derived from an EMBL/GenBank/DDBJ whole genome shotgun (WGS) entry which is preliminary data.</text>
</comment>
<dbReference type="InterPro" id="IPR010610">
    <property type="entry name" value="EryCIII-like_C"/>
</dbReference>
<evidence type="ECO:0000256" key="2">
    <source>
        <dbReference type="ARBA" id="ARBA00022679"/>
    </source>
</evidence>
<comment type="similarity">
    <text evidence="1">Belongs to the UDP-glycosyltransferase family.</text>
</comment>
<dbReference type="Pfam" id="PF06722">
    <property type="entry name" value="EryCIII-like_C"/>
    <property type="match status" value="1"/>
</dbReference>
<name>A0A4V6NR52_9PSEU</name>
<dbReference type="OrthoDB" id="6620093at2"/>
<organism evidence="4 5">
    <name type="scientific">Tamaricihabitans halophyticus</name>
    <dbReference type="NCBI Taxonomy" id="1262583"/>
    <lineage>
        <taxon>Bacteria</taxon>
        <taxon>Bacillati</taxon>
        <taxon>Actinomycetota</taxon>
        <taxon>Actinomycetes</taxon>
        <taxon>Pseudonocardiales</taxon>
        <taxon>Pseudonocardiaceae</taxon>
        <taxon>Tamaricihabitans</taxon>
    </lineage>
</organism>
<proteinExistence type="inferred from homology"/>
<feature type="domain" description="Erythromycin biosynthesis protein CIII-like C-terminal" evidence="3">
    <location>
        <begin position="261"/>
        <end position="379"/>
    </location>
</feature>
<dbReference type="GO" id="GO:0008194">
    <property type="term" value="F:UDP-glycosyltransferase activity"/>
    <property type="evidence" value="ECO:0007669"/>
    <property type="project" value="InterPro"/>
</dbReference>
<dbReference type="InterPro" id="IPR006326">
    <property type="entry name" value="UDPGT_MGT-like"/>
</dbReference>
<dbReference type="NCBIfam" id="TIGR01426">
    <property type="entry name" value="MGT"/>
    <property type="match status" value="1"/>
</dbReference>
<evidence type="ECO:0000259" key="3">
    <source>
        <dbReference type="Pfam" id="PF06722"/>
    </source>
</evidence>
<dbReference type="CDD" id="cd03784">
    <property type="entry name" value="GT1_Gtf-like"/>
    <property type="match status" value="1"/>
</dbReference>
<dbReference type="Gene3D" id="3.40.50.2000">
    <property type="entry name" value="Glycogen Phosphorylase B"/>
    <property type="match status" value="2"/>
</dbReference>
<dbReference type="InterPro" id="IPR002213">
    <property type="entry name" value="UDP_glucos_trans"/>
</dbReference>
<sequence>MPAQNGYRIRKPAHIAFMSIPAHGHVNPGLGLVSELARRGHGVTYAVPESFAPQVIEAGATHIGYETMLPTGEKGDEWTTDYLEAANMFLDEAIAVVPQLRAAYQDDVPDVVVHDIGAQHAPVLAACWGVPAVSLSPTHVAFEGFEEVFGIGHEVDGLATHRAEFQAFLDRYETGLDYESMMRPPNSLVTIPRSFQYCGDRVADDVIFAGPMLTERAFQGDWQPPTGKRVLLISLGSAYTNQPEFFRDCVRAFGDDPSWHVVLTIGKHVDRAAIGPVPEHFEVHRWVPQLRILSYADAFISHCGMGGTMEGLYSGVPIIGVGQLGEQYANAARIAELGLGVHIPLEEATSESLRAALERVSTDAAIQENIAAMRAEINAAGGVRAGVELIESALATSSSPEKPTRV</sequence>
<dbReference type="PANTHER" id="PTHR48050:SF13">
    <property type="entry name" value="STEROL 3-BETA-GLUCOSYLTRANSFERASE UGT80A2"/>
    <property type="match status" value="1"/>
</dbReference>
<keyword evidence="2 4" id="KW-0808">Transferase</keyword>
<dbReference type="RefSeq" id="WP_132879870.1">
    <property type="nucleotide sequence ID" value="NZ_SLXQ01000015.1"/>
</dbReference>
<dbReference type="InterPro" id="IPR050426">
    <property type="entry name" value="Glycosyltransferase_28"/>
</dbReference>
<protein>
    <submittedName>
        <fullName evidence="4">MGT family glycosyltransferase</fullName>
    </submittedName>
</protein>
<dbReference type="Proteomes" id="UP000294911">
    <property type="component" value="Unassembled WGS sequence"/>
</dbReference>
<evidence type="ECO:0000313" key="5">
    <source>
        <dbReference type="Proteomes" id="UP000294911"/>
    </source>
</evidence>
<evidence type="ECO:0000313" key="4">
    <source>
        <dbReference type="EMBL" id="TCP45766.1"/>
    </source>
</evidence>
<evidence type="ECO:0000256" key="1">
    <source>
        <dbReference type="ARBA" id="ARBA00009995"/>
    </source>
</evidence>
<keyword evidence="5" id="KW-1185">Reference proteome</keyword>
<dbReference type="AlphaFoldDB" id="A0A4V6NR52"/>
<dbReference type="EMBL" id="SLXQ01000015">
    <property type="protein sequence ID" value="TCP45766.1"/>
    <property type="molecule type" value="Genomic_DNA"/>
</dbReference>
<gene>
    <name evidence="4" type="ORF">EV191_11546</name>
</gene>
<dbReference type="GO" id="GO:0017000">
    <property type="term" value="P:antibiotic biosynthetic process"/>
    <property type="evidence" value="ECO:0007669"/>
    <property type="project" value="UniProtKB-ARBA"/>
</dbReference>
<dbReference type="FunFam" id="3.40.50.2000:FF:000072">
    <property type="entry name" value="Glycosyl transferase"/>
    <property type="match status" value="1"/>
</dbReference>
<accession>A0A4V6NR52</accession>
<dbReference type="SUPFAM" id="SSF53756">
    <property type="entry name" value="UDP-Glycosyltransferase/glycogen phosphorylase"/>
    <property type="match status" value="1"/>
</dbReference>
<reference evidence="4 5" key="1">
    <citation type="submission" date="2019-03" db="EMBL/GenBank/DDBJ databases">
        <title>Genomic Encyclopedia of Type Strains, Phase IV (KMG-IV): sequencing the most valuable type-strain genomes for metagenomic binning, comparative biology and taxonomic classification.</title>
        <authorList>
            <person name="Goeker M."/>
        </authorList>
    </citation>
    <scope>NUCLEOTIDE SEQUENCE [LARGE SCALE GENOMIC DNA]</scope>
    <source>
        <strain evidence="4 5">DSM 45765</strain>
    </source>
</reference>